<dbReference type="RefSeq" id="XP_062635832.1">
    <property type="nucleotide sequence ID" value="XM_062781179.1"/>
</dbReference>
<dbReference type="InterPro" id="IPR045518">
    <property type="entry name" value="2EXR"/>
</dbReference>
<proteinExistence type="predicted"/>
<gene>
    <name evidence="2" type="ORF">C8A04DRAFT_29910</name>
</gene>
<dbReference type="Proteomes" id="UP001302676">
    <property type="component" value="Unassembled WGS sequence"/>
</dbReference>
<name>A0AAN6ZMA4_9PEZI</name>
<comment type="caution">
    <text evidence="2">The sequence shown here is derived from an EMBL/GenBank/DDBJ whole genome shotgun (WGS) entry which is preliminary data.</text>
</comment>
<dbReference type="AlphaFoldDB" id="A0AAN6ZMA4"/>
<evidence type="ECO:0000259" key="1">
    <source>
        <dbReference type="Pfam" id="PF20150"/>
    </source>
</evidence>
<reference evidence="2" key="1">
    <citation type="journal article" date="2023" name="Mol. Phylogenet. Evol.">
        <title>Genome-scale phylogeny and comparative genomics of the fungal order Sordariales.</title>
        <authorList>
            <person name="Hensen N."/>
            <person name="Bonometti L."/>
            <person name="Westerberg I."/>
            <person name="Brannstrom I.O."/>
            <person name="Guillou S."/>
            <person name="Cros-Aarteil S."/>
            <person name="Calhoun S."/>
            <person name="Haridas S."/>
            <person name="Kuo A."/>
            <person name="Mondo S."/>
            <person name="Pangilinan J."/>
            <person name="Riley R."/>
            <person name="LaButti K."/>
            <person name="Andreopoulos B."/>
            <person name="Lipzen A."/>
            <person name="Chen C."/>
            <person name="Yan M."/>
            <person name="Daum C."/>
            <person name="Ng V."/>
            <person name="Clum A."/>
            <person name="Steindorff A."/>
            <person name="Ohm R.A."/>
            <person name="Martin F."/>
            <person name="Silar P."/>
            <person name="Natvig D.O."/>
            <person name="Lalanne C."/>
            <person name="Gautier V."/>
            <person name="Ament-Velasquez S.L."/>
            <person name="Kruys A."/>
            <person name="Hutchinson M.I."/>
            <person name="Powell A.J."/>
            <person name="Barry K."/>
            <person name="Miller A.N."/>
            <person name="Grigoriev I.V."/>
            <person name="Debuchy R."/>
            <person name="Gladieux P."/>
            <person name="Hiltunen Thoren M."/>
            <person name="Johannesson H."/>
        </authorList>
    </citation>
    <scope>NUCLEOTIDE SEQUENCE</scope>
    <source>
        <strain evidence="2">CBS 141.50</strain>
    </source>
</reference>
<protein>
    <recommendedName>
        <fullName evidence="1">2EXR domain-containing protein</fullName>
    </recommendedName>
</protein>
<reference evidence="2" key="2">
    <citation type="submission" date="2023-05" db="EMBL/GenBank/DDBJ databases">
        <authorList>
            <consortium name="Lawrence Berkeley National Laboratory"/>
            <person name="Steindorff A."/>
            <person name="Hensen N."/>
            <person name="Bonometti L."/>
            <person name="Westerberg I."/>
            <person name="Brannstrom I.O."/>
            <person name="Guillou S."/>
            <person name="Cros-Aarteil S."/>
            <person name="Calhoun S."/>
            <person name="Haridas S."/>
            <person name="Kuo A."/>
            <person name="Mondo S."/>
            <person name="Pangilinan J."/>
            <person name="Riley R."/>
            <person name="Labutti K."/>
            <person name="Andreopoulos B."/>
            <person name="Lipzen A."/>
            <person name="Chen C."/>
            <person name="Yanf M."/>
            <person name="Daum C."/>
            <person name="Ng V."/>
            <person name="Clum A."/>
            <person name="Ohm R."/>
            <person name="Martin F."/>
            <person name="Silar P."/>
            <person name="Natvig D."/>
            <person name="Lalanne C."/>
            <person name="Gautier V."/>
            <person name="Ament-Velasquez S.L."/>
            <person name="Kruys A."/>
            <person name="Hutchinson M.I."/>
            <person name="Powell A.J."/>
            <person name="Barry K."/>
            <person name="Miller A.N."/>
            <person name="Grigoriev I.V."/>
            <person name="Debuchy R."/>
            <person name="Gladieux P."/>
            <person name="Thoren M.H."/>
            <person name="Johannesson H."/>
        </authorList>
    </citation>
    <scope>NUCLEOTIDE SEQUENCE</scope>
    <source>
        <strain evidence="2">CBS 141.50</strain>
    </source>
</reference>
<organism evidence="2 3">
    <name type="scientific">Dichotomopilus funicola</name>
    <dbReference type="NCBI Taxonomy" id="1934379"/>
    <lineage>
        <taxon>Eukaryota</taxon>
        <taxon>Fungi</taxon>
        <taxon>Dikarya</taxon>
        <taxon>Ascomycota</taxon>
        <taxon>Pezizomycotina</taxon>
        <taxon>Sordariomycetes</taxon>
        <taxon>Sordariomycetidae</taxon>
        <taxon>Sordariales</taxon>
        <taxon>Chaetomiaceae</taxon>
        <taxon>Dichotomopilus</taxon>
    </lineage>
</organism>
<dbReference type="EMBL" id="MU853597">
    <property type="protein sequence ID" value="KAK4142461.1"/>
    <property type="molecule type" value="Genomic_DNA"/>
</dbReference>
<dbReference type="GeneID" id="87817792"/>
<keyword evidence="3" id="KW-1185">Reference proteome</keyword>
<dbReference type="Pfam" id="PF20150">
    <property type="entry name" value="2EXR"/>
    <property type="match status" value="1"/>
</dbReference>
<sequence length="260" mass="30223">MAPSTFHPFSRLPTELRFYIWEDALSVPAVWGISRITPSKSDDSVDTAASKFKMGFIGHAPYLVGLACRKAWQLIQRSSKIQIGRPSKRYEPSEPSAERQWVDLDNTVLYIDSSKHAYDIIEHLHFHTRCGVKHILFDLRESSLEPESKMVRITCLFGRTFPQLQTVIVRWFDMPSRKEGDKETSWEERREEHIRRILKPVPTPTLEEAEHYAALLTYTGPELDFPSRDTEGCRWELSYIFKAMSVPLRKVHFISKELTP</sequence>
<accession>A0AAN6ZMA4</accession>
<evidence type="ECO:0000313" key="3">
    <source>
        <dbReference type="Proteomes" id="UP001302676"/>
    </source>
</evidence>
<feature type="domain" description="2EXR" evidence="1">
    <location>
        <begin position="6"/>
        <end position="43"/>
    </location>
</feature>
<evidence type="ECO:0000313" key="2">
    <source>
        <dbReference type="EMBL" id="KAK4142461.1"/>
    </source>
</evidence>